<keyword evidence="4" id="KW-1185">Reference proteome</keyword>
<evidence type="ECO:0000313" key="4">
    <source>
        <dbReference type="Proteomes" id="UP001369815"/>
    </source>
</evidence>
<dbReference type="InterPro" id="IPR013783">
    <property type="entry name" value="Ig-like_fold"/>
</dbReference>
<comment type="caution">
    <text evidence="3">The sequence shown here is derived from an EMBL/GenBank/DDBJ whole genome shotgun (WGS) entry which is preliminary data.</text>
</comment>
<dbReference type="AlphaFoldDB" id="A0AAX6MTY0"/>
<protein>
    <submittedName>
        <fullName evidence="3">Uncharacterized protein</fullName>
    </submittedName>
</protein>
<dbReference type="EMBL" id="JBANMG010000003">
    <property type="protein sequence ID" value="KAK6955631.1"/>
    <property type="molecule type" value="Genomic_DNA"/>
</dbReference>
<sequence>MSLVRLLTCSNEINIRGIAAATSTWLKNITYANVSHAIIQEYGNVVDNLNAHVPSEGRFPSSKELSSIITAGHPVYGLAALKLNMSDAAIRLISEADHATSLFGEATIILTKVVRIPRSLLMIGSKETLESADWVHITLTSLISWRWREAYQNGFAARMGWTLSDTYNNGNHHPVVIVNGTCGPDAMSVDFKAGEPIVFDASASWDPDNDELSFEWVNYQEVFLTPFGKIYNCIDVETWGEKGAVVRVTAQWDYVSTSSSPSNV</sequence>
<dbReference type="InterPro" id="IPR011483">
    <property type="entry name" value="Sde182_NH-like"/>
</dbReference>
<dbReference type="GO" id="GO:0016799">
    <property type="term" value="F:hydrolase activity, hydrolyzing N-glycosyl compounds"/>
    <property type="evidence" value="ECO:0007669"/>
    <property type="project" value="InterPro"/>
</dbReference>
<reference evidence="3 4" key="1">
    <citation type="journal article" date="2024" name="Front Chem Biol">
        <title>Unveiling the potential of Daldinia eschscholtzii MFLUCC 19-0629 through bioactivity and bioinformatics studies for enhanced sustainable agriculture production.</title>
        <authorList>
            <person name="Brooks S."/>
            <person name="Weaver J.A."/>
            <person name="Klomchit A."/>
            <person name="Alharthi S.A."/>
            <person name="Onlamun T."/>
            <person name="Nurani R."/>
            <person name="Vong T.K."/>
            <person name="Alberti F."/>
            <person name="Greco C."/>
        </authorList>
    </citation>
    <scope>NUCLEOTIDE SEQUENCE [LARGE SCALE GENOMIC DNA]</scope>
    <source>
        <strain evidence="3">MFLUCC 19-0629</strain>
    </source>
</reference>
<dbReference type="Pfam" id="PF07632">
    <property type="entry name" value="Sde182_NH-like"/>
    <property type="match status" value="1"/>
</dbReference>
<proteinExistence type="predicted"/>
<dbReference type="InterPro" id="IPR036452">
    <property type="entry name" value="Ribo_hydro-like"/>
</dbReference>
<evidence type="ECO:0000259" key="1">
    <source>
        <dbReference type="Pfam" id="PF07632"/>
    </source>
</evidence>
<dbReference type="Gene3D" id="2.60.40.10">
    <property type="entry name" value="Immunoglobulins"/>
    <property type="match status" value="1"/>
</dbReference>
<feature type="domain" description="Cellulose-binding Sde182 C-terminal" evidence="2">
    <location>
        <begin position="197"/>
        <end position="250"/>
    </location>
</feature>
<dbReference type="Pfam" id="PF21027">
    <property type="entry name" value="Sde0182_C"/>
    <property type="match status" value="1"/>
</dbReference>
<dbReference type="InterPro" id="IPR048527">
    <property type="entry name" value="Sde182_C"/>
</dbReference>
<organism evidence="3 4">
    <name type="scientific">Daldinia eschscholtzii</name>
    <dbReference type="NCBI Taxonomy" id="292717"/>
    <lineage>
        <taxon>Eukaryota</taxon>
        <taxon>Fungi</taxon>
        <taxon>Dikarya</taxon>
        <taxon>Ascomycota</taxon>
        <taxon>Pezizomycotina</taxon>
        <taxon>Sordariomycetes</taxon>
        <taxon>Xylariomycetidae</taxon>
        <taxon>Xylariales</taxon>
        <taxon>Hypoxylaceae</taxon>
        <taxon>Daldinia</taxon>
    </lineage>
</organism>
<gene>
    <name evidence="3" type="ORF">Daesc_003273</name>
</gene>
<dbReference type="Proteomes" id="UP001369815">
    <property type="component" value="Unassembled WGS sequence"/>
</dbReference>
<accession>A0AAX6MTY0</accession>
<evidence type="ECO:0000259" key="2">
    <source>
        <dbReference type="Pfam" id="PF21027"/>
    </source>
</evidence>
<name>A0AAX6MTY0_9PEZI</name>
<evidence type="ECO:0000313" key="3">
    <source>
        <dbReference type="EMBL" id="KAK6955631.1"/>
    </source>
</evidence>
<dbReference type="Gene3D" id="3.90.245.10">
    <property type="entry name" value="Ribonucleoside hydrolase-like"/>
    <property type="match status" value="1"/>
</dbReference>
<feature type="domain" description="Cellulose-binding Sde182 nucleoside hydrolase-like" evidence="1">
    <location>
        <begin position="1"/>
        <end position="98"/>
    </location>
</feature>